<organism evidence="2">
    <name type="scientific">Oryza glumipatula</name>
    <dbReference type="NCBI Taxonomy" id="40148"/>
    <lineage>
        <taxon>Eukaryota</taxon>
        <taxon>Viridiplantae</taxon>
        <taxon>Streptophyta</taxon>
        <taxon>Embryophyta</taxon>
        <taxon>Tracheophyta</taxon>
        <taxon>Spermatophyta</taxon>
        <taxon>Magnoliopsida</taxon>
        <taxon>Liliopsida</taxon>
        <taxon>Poales</taxon>
        <taxon>Poaceae</taxon>
        <taxon>BOP clade</taxon>
        <taxon>Oryzoideae</taxon>
        <taxon>Oryzeae</taxon>
        <taxon>Oryzinae</taxon>
        <taxon>Oryza</taxon>
    </lineage>
</organism>
<feature type="region of interest" description="Disordered" evidence="1">
    <location>
        <begin position="1"/>
        <end position="79"/>
    </location>
</feature>
<dbReference type="Gramene" id="OGLUM08G19520.1">
    <property type="protein sequence ID" value="OGLUM08G19520.1"/>
    <property type="gene ID" value="OGLUM08G19520"/>
</dbReference>
<dbReference type="HOGENOM" id="CLU_1770968_0_0_1"/>
<name>A0A0E0AWT5_9ORYZ</name>
<protein>
    <submittedName>
        <fullName evidence="2">Uncharacterized protein</fullName>
    </submittedName>
</protein>
<evidence type="ECO:0000313" key="2">
    <source>
        <dbReference type="EnsemblPlants" id="OGLUM08G19520.1"/>
    </source>
</evidence>
<accession>A0A0E0AWT5</accession>
<sequence length="147" mass="16304">MVKVEMAGERRKVANGGTNGGGRHAMGRRRGRGDGEGVRAQRRRREGCGIEGGGMGRGARPSKRMRPPSSFTVGAASRMHGSTIVDCRRTGPLVPCTRRCLKCAREHRRRRRRRSGAAAAVTVVTRLLPAADFRRYLRLRQIRSLTR</sequence>
<reference evidence="2" key="2">
    <citation type="submission" date="2018-05" db="EMBL/GenBank/DDBJ databases">
        <title>OgluRS3 (Oryza glumaepatula Reference Sequence Version 3).</title>
        <authorList>
            <person name="Zhang J."/>
            <person name="Kudrna D."/>
            <person name="Lee S."/>
            <person name="Talag J."/>
            <person name="Welchert J."/>
            <person name="Wing R.A."/>
        </authorList>
    </citation>
    <scope>NUCLEOTIDE SEQUENCE [LARGE SCALE GENOMIC DNA]</scope>
</reference>
<keyword evidence="3" id="KW-1185">Reference proteome</keyword>
<evidence type="ECO:0000256" key="1">
    <source>
        <dbReference type="SAM" id="MobiDB-lite"/>
    </source>
</evidence>
<proteinExistence type="predicted"/>
<feature type="compositionally biased region" description="Basic and acidic residues" evidence="1">
    <location>
        <begin position="1"/>
        <end position="12"/>
    </location>
</feature>
<dbReference type="EnsemblPlants" id="OGLUM08G19520.1">
    <property type="protein sequence ID" value="OGLUM08G19520.1"/>
    <property type="gene ID" value="OGLUM08G19520"/>
</dbReference>
<evidence type="ECO:0000313" key="3">
    <source>
        <dbReference type="Proteomes" id="UP000026961"/>
    </source>
</evidence>
<dbReference type="Proteomes" id="UP000026961">
    <property type="component" value="Chromosome 8"/>
</dbReference>
<dbReference type="AlphaFoldDB" id="A0A0E0AWT5"/>
<reference evidence="2" key="1">
    <citation type="submission" date="2015-04" db="UniProtKB">
        <authorList>
            <consortium name="EnsemblPlants"/>
        </authorList>
    </citation>
    <scope>IDENTIFICATION</scope>
</reference>